<sequence>MPDNEQQRPCPWLYSDGAWTRLDHDPVLSEEGDRYEDSLKAAGFVHWFGAGKLYNTPLHLNVYVRWHSHPEPRYLIELDGPAYGQVMYAAELPDALALTQQIAPALQALTVTDQIGNADPESLSVLGDLLDKMHGRAQVENGKTVRR</sequence>
<protein>
    <submittedName>
        <fullName evidence="1">Uncharacterized protein</fullName>
    </submittedName>
</protein>
<reference evidence="1 2" key="1">
    <citation type="submission" date="2020-01" db="EMBL/GenBank/DDBJ databases">
        <title>Insect and environment-associated Actinomycetes.</title>
        <authorList>
            <person name="Currrie C."/>
            <person name="Chevrette M."/>
            <person name="Carlson C."/>
            <person name="Stubbendieck R."/>
            <person name="Wendt-Pienkowski E."/>
        </authorList>
    </citation>
    <scope>NUCLEOTIDE SEQUENCE [LARGE SCALE GENOMIC DNA]</scope>
    <source>
        <strain evidence="1 2">SID11342</strain>
    </source>
</reference>
<evidence type="ECO:0000313" key="1">
    <source>
        <dbReference type="EMBL" id="NEA15534.1"/>
    </source>
</evidence>
<evidence type="ECO:0000313" key="2">
    <source>
        <dbReference type="Proteomes" id="UP000471293"/>
    </source>
</evidence>
<dbReference type="AlphaFoldDB" id="A0A6N9TVJ7"/>
<comment type="caution">
    <text evidence="1">The sequence shown here is derived from an EMBL/GenBank/DDBJ whole genome shotgun (WGS) entry which is preliminary data.</text>
</comment>
<proteinExistence type="predicted"/>
<name>A0A6N9TVJ7_STRHA</name>
<organism evidence="1 2">
    <name type="scientific">Streptomyces halstedii</name>
    <dbReference type="NCBI Taxonomy" id="1944"/>
    <lineage>
        <taxon>Bacteria</taxon>
        <taxon>Bacillati</taxon>
        <taxon>Actinomycetota</taxon>
        <taxon>Actinomycetes</taxon>
        <taxon>Kitasatosporales</taxon>
        <taxon>Streptomycetaceae</taxon>
        <taxon>Streptomyces</taxon>
    </lineage>
</organism>
<gene>
    <name evidence="1" type="ORF">G3I29_08300</name>
</gene>
<dbReference type="EMBL" id="JAAGLQ010000169">
    <property type="protein sequence ID" value="NEA15534.1"/>
    <property type="molecule type" value="Genomic_DNA"/>
</dbReference>
<dbReference type="RefSeq" id="WP_164343504.1">
    <property type="nucleotide sequence ID" value="NZ_JAAGLQ010000169.1"/>
</dbReference>
<accession>A0A6N9TVJ7</accession>
<dbReference type="Proteomes" id="UP000471293">
    <property type="component" value="Unassembled WGS sequence"/>
</dbReference>